<feature type="transmembrane region" description="Helical" evidence="1">
    <location>
        <begin position="168"/>
        <end position="190"/>
    </location>
</feature>
<sequence>MPDAAVRPVRPTFAEPTTARRWLSAGIAILARFAGLGLVFAGGANVASGIATNGLAGHPNWLLIAGGLVLLAVAASTLLLSTLGLLIVSTVEILLGFVGLLVPFSASMWDLHPANWLNRAYGFVLPGSGDQAAYSIASGFLLVFGAVSLATAFGIGGRRRAQGGVIPLWRVIAMASAVVLSIPAVVLLWIGGNYLLAAYRAFVPSTFDVGPFAILLAGVLLCGTVAATCRYSSAGSYAFALFWVTLWIALGAFLSSAPPSTDSLLPQWLTRVGVAWALCGFSAAIAVTLLVAGACGRILTLGARRSPTIVLDGGR</sequence>
<keyword evidence="1" id="KW-1133">Transmembrane helix</keyword>
<evidence type="ECO:0000313" key="2">
    <source>
        <dbReference type="EMBL" id="SEB35707.1"/>
    </source>
</evidence>
<keyword evidence="1" id="KW-0472">Membrane</keyword>
<keyword evidence="3" id="KW-1185">Reference proteome</keyword>
<feature type="transmembrane region" description="Helical" evidence="1">
    <location>
        <begin position="21"/>
        <end position="41"/>
    </location>
</feature>
<feature type="transmembrane region" description="Helical" evidence="1">
    <location>
        <begin position="132"/>
        <end position="156"/>
    </location>
</feature>
<dbReference type="AlphaFoldDB" id="A0A1H4INS9"/>
<feature type="transmembrane region" description="Helical" evidence="1">
    <location>
        <begin position="61"/>
        <end position="86"/>
    </location>
</feature>
<feature type="transmembrane region" description="Helical" evidence="1">
    <location>
        <begin position="236"/>
        <end position="254"/>
    </location>
</feature>
<dbReference type="STRING" id="640635.SAMN04489806_0095"/>
<reference evidence="2 3" key="1">
    <citation type="submission" date="2016-10" db="EMBL/GenBank/DDBJ databases">
        <authorList>
            <person name="de Groot N.N."/>
        </authorList>
    </citation>
    <scope>NUCLEOTIDE SEQUENCE [LARGE SCALE GENOMIC DNA]</scope>
    <source>
        <strain evidence="2 3">DSM 21799</strain>
    </source>
</reference>
<organism evidence="2 3">
    <name type="scientific">Paramicrobacterium humi</name>
    <dbReference type="NCBI Taxonomy" id="640635"/>
    <lineage>
        <taxon>Bacteria</taxon>
        <taxon>Bacillati</taxon>
        <taxon>Actinomycetota</taxon>
        <taxon>Actinomycetes</taxon>
        <taxon>Micrococcales</taxon>
        <taxon>Microbacteriaceae</taxon>
        <taxon>Paramicrobacterium</taxon>
    </lineage>
</organism>
<protein>
    <submittedName>
        <fullName evidence="2">Uncharacterized protein</fullName>
    </submittedName>
</protein>
<keyword evidence="1" id="KW-0812">Transmembrane</keyword>
<feature type="transmembrane region" description="Helical" evidence="1">
    <location>
        <begin position="210"/>
        <end position="229"/>
    </location>
</feature>
<proteinExistence type="predicted"/>
<dbReference type="Proteomes" id="UP000199183">
    <property type="component" value="Unassembled WGS sequence"/>
</dbReference>
<gene>
    <name evidence="2" type="ORF">SAMN04489806_0095</name>
</gene>
<evidence type="ECO:0000313" key="3">
    <source>
        <dbReference type="Proteomes" id="UP000199183"/>
    </source>
</evidence>
<evidence type="ECO:0000256" key="1">
    <source>
        <dbReference type="SAM" id="Phobius"/>
    </source>
</evidence>
<feature type="transmembrane region" description="Helical" evidence="1">
    <location>
        <begin position="274"/>
        <end position="295"/>
    </location>
</feature>
<dbReference type="EMBL" id="FNRY01000001">
    <property type="protein sequence ID" value="SEB35707.1"/>
    <property type="molecule type" value="Genomic_DNA"/>
</dbReference>
<accession>A0A1H4INS9</accession>
<feature type="transmembrane region" description="Helical" evidence="1">
    <location>
        <begin position="93"/>
        <end position="112"/>
    </location>
</feature>
<name>A0A1H4INS9_9MICO</name>